<accession>A0A9W3I4T1</accession>
<evidence type="ECO:0000313" key="1">
    <source>
        <dbReference type="EMBL" id="ADZ39829.1"/>
    </source>
</evidence>
<reference evidence="1 2" key="1">
    <citation type="journal article" date="2009" name="PLoS Pathog.">
        <title>Isolation and characterization of adenoviruses persistently shed from the gastrointestinal tract of non-human primates.</title>
        <authorList>
            <person name="Roy S."/>
            <person name="Vandenberghe L.H."/>
            <person name="Kryazhimskiy S."/>
            <person name="Grant R."/>
            <person name="Calcedo R."/>
            <person name="Yuan X."/>
            <person name="Keough M."/>
            <person name="Sandhu A."/>
            <person name="Wang Q."/>
            <person name="Medina-Jaszek C.A."/>
            <person name="Plotkin J.B."/>
            <person name="Wilson J.M."/>
        </authorList>
    </citation>
    <scope>NUCLEOTIDE SEQUENCE [LARGE SCALE GENOMIC DNA]</scope>
    <source>
        <strain evidence="1">AJ75</strain>
    </source>
</reference>
<protein>
    <submittedName>
        <fullName evidence="1">E4 orf2</fullName>
    </submittedName>
</protein>
<organism evidence="1 2">
    <name type="scientific">Simian adenovirus 48</name>
    <dbReference type="NCBI Taxonomy" id="995021"/>
    <lineage>
        <taxon>Viruses</taxon>
        <taxon>Varidnaviria</taxon>
        <taxon>Bamfordvirae</taxon>
        <taxon>Preplasmiviricota</taxon>
        <taxon>Polisuviricotina</taxon>
        <taxon>Pharingeaviricetes</taxon>
        <taxon>Rowavirales</taxon>
        <taxon>Adenoviridae</taxon>
        <taxon>Mastadenovirus</taxon>
        <taxon>Mastadenovirus simiae</taxon>
        <taxon>Simian mastadenovirus A</taxon>
    </lineage>
</organism>
<dbReference type="Proteomes" id="UP000100237">
    <property type="component" value="Genome"/>
</dbReference>
<sequence length="129" mass="14758">MFERRPVWFSVTVPQNLLCYLHELNFDVQTFLQHELKCFFHWFCDYCTGSMAFAHVGAHIVSVCPTLRVIVAVGTPELEPGEELAANCCSDLLEHLQCMLRMKLRDAGIEPNLAVLNLLQVSQEEDFLD</sequence>
<evidence type="ECO:0000313" key="2">
    <source>
        <dbReference type="Proteomes" id="UP000100237"/>
    </source>
</evidence>
<dbReference type="EMBL" id="HQ241818">
    <property type="protein sequence ID" value="ADZ39829.1"/>
    <property type="molecule type" value="Genomic_DNA"/>
</dbReference>
<name>A0A9W3I4T1_9ADEN</name>
<proteinExistence type="predicted"/>